<dbReference type="HOGENOM" id="CLU_1520044_0_0_1"/>
<name>C0HIW7_MAIZE</name>
<organism evidence="2">
    <name type="scientific">Zea mays</name>
    <name type="common">Maize</name>
    <dbReference type="NCBI Taxonomy" id="4577"/>
    <lineage>
        <taxon>Eukaryota</taxon>
        <taxon>Viridiplantae</taxon>
        <taxon>Streptophyta</taxon>
        <taxon>Embryophyta</taxon>
        <taxon>Tracheophyta</taxon>
        <taxon>Spermatophyta</taxon>
        <taxon>Magnoliopsida</taxon>
        <taxon>Liliopsida</taxon>
        <taxon>Poales</taxon>
        <taxon>Poaceae</taxon>
        <taxon>PACMAD clade</taxon>
        <taxon>Panicoideae</taxon>
        <taxon>Andropogonodae</taxon>
        <taxon>Andropogoneae</taxon>
        <taxon>Tripsacinae</taxon>
        <taxon>Zea</taxon>
    </lineage>
</organism>
<reference evidence="2" key="1">
    <citation type="journal article" date="2009" name="PLoS Genet.">
        <title>Sequencing, mapping, and analysis of 27,455 maize full-length cDNAs.</title>
        <authorList>
            <person name="Soderlund C."/>
            <person name="Descour A."/>
            <person name="Kudrna D."/>
            <person name="Bomhoff M."/>
            <person name="Boyd L."/>
            <person name="Currie J."/>
            <person name="Angelova A."/>
            <person name="Collura K."/>
            <person name="Wissotski M."/>
            <person name="Ashley E."/>
            <person name="Morrow D."/>
            <person name="Fernandes J."/>
            <person name="Walbot V."/>
            <person name="Yu Y."/>
        </authorList>
    </citation>
    <scope>NUCLEOTIDE SEQUENCE</scope>
    <source>
        <strain evidence="2">B73</strain>
    </source>
</reference>
<accession>C0HIW7</accession>
<dbReference type="EMBL" id="BT062273">
    <property type="protein sequence ID" value="ACN26970.1"/>
    <property type="molecule type" value="mRNA"/>
</dbReference>
<dbReference type="GeneID" id="100381790"/>
<dbReference type="RefSeq" id="NP_001168060.1">
    <property type="nucleotide sequence ID" value="NM_001174589.1"/>
</dbReference>
<evidence type="ECO:0000256" key="1">
    <source>
        <dbReference type="SAM" id="MobiDB-lite"/>
    </source>
</evidence>
<sequence length="177" mass="20506">MFVSPTNRNNNLTYQDQIDLKSQERRRLMAHISKRAGDDDVVGSKARLSPPRRNSPQPERSRDDQDNTDESTTSTIISLTRIREIGNDFPIQTICRTLGRCHTNIMLLALSSRLGTWRRRERRSMISTCQRDDFHLMTVMAVRLVRVETSAIQEPQQYVDKSMTTQRGERDNTRLNG</sequence>
<dbReference type="KEGG" id="zma:100381790"/>
<protein>
    <submittedName>
        <fullName evidence="2">Uncharacterized protein</fullName>
    </submittedName>
</protein>
<dbReference type="AlphaFoldDB" id="C0HIW7"/>
<reference evidence="2" key="2">
    <citation type="submission" date="2012-06" db="EMBL/GenBank/DDBJ databases">
        <authorList>
            <person name="Yu Y."/>
            <person name="Currie J."/>
            <person name="Lomeli R."/>
            <person name="Angelova A."/>
            <person name="Collura K."/>
            <person name="Wissotski M."/>
            <person name="Campos D."/>
            <person name="Kudrna D."/>
            <person name="Golser W."/>
            <person name="Ashely E."/>
            <person name="Descour A."/>
            <person name="Fernandes J."/>
            <person name="Soderlund C."/>
            <person name="Walbot V."/>
        </authorList>
    </citation>
    <scope>NUCLEOTIDE SEQUENCE</scope>
    <source>
        <strain evidence="2">B73</strain>
    </source>
</reference>
<proteinExistence type="evidence at transcript level"/>
<feature type="region of interest" description="Disordered" evidence="1">
    <location>
        <begin position="33"/>
        <end position="74"/>
    </location>
</feature>
<evidence type="ECO:0000313" key="2">
    <source>
        <dbReference type="EMBL" id="ACN26970.1"/>
    </source>
</evidence>